<sequence length="395" mass="43839">MNSAGQSTYFKDPPTNVVEDNGRGQYDAKHRAAGQVHVARPRDTRPWSAGKVRGRAVGTARTEERRKPGGSSNDWSFVLYGSPTKGGSAGDIPLLVRSLDPTRTVRDLDPGRVTRELLAESGVAPGSYCYVRLTRGGLLAVGARTAEAAVRSQRVRWLDGTPVEVIVPLWHGHNAAKIRHVPAWIDDADMRESLYVSAGVVSVRRLVAYGAPWADGRRRDVPQTSVVLVFRPELTRVPVSVTLCGVEYAVEPYALPPTQCMRCQRLGHQVAKCTERRARCKVCAGPHDYRRCDSRGRRPRCANCEGPHAATFAMCPVKMQFYAPGDTQPSQQEPQVGGLRRKRARIRSDAGRWRQDPDIQKGSSAQRQTRIRTAALPHLHRPIRGRRRWQSKLPG</sequence>
<organism evidence="1 2">
    <name type="scientific">Dermacentor silvarum</name>
    <name type="common">Tick</name>
    <dbReference type="NCBI Taxonomy" id="543639"/>
    <lineage>
        <taxon>Eukaryota</taxon>
        <taxon>Metazoa</taxon>
        <taxon>Ecdysozoa</taxon>
        <taxon>Arthropoda</taxon>
        <taxon>Chelicerata</taxon>
        <taxon>Arachnida</taxon>
        <taxon>Acari</taxon>
        <taxon>Parasitiformes</taxon>
        <taxon>Ixodida</taxon>
        <taxon>Ixodoidea</taxon>
        <taxon>Ixodidae</taxon>
        <taxon>Rhipicephalinae</taxon>
        <taxon>Dermacentor</taxon>
    </lineage>
</organism>
<proteinExistence type="predicted"/>
<comment type="caution">
    <text evidence="1">The sequence shown here is derived from an EMBL/GenBank/DDBJ whole genome shotgun (WGS) entry which is preliminary data.</text>
</comment>
<dbReference type="EMBL" id="CM023479">
    <property type="protein sequence ID" value="KAH7974363.1"/>
    <property type="molecule type" value="Genomic_DNA"/>
</dbReference>
<reference evidence="1" key="1">
    <citation type="submission" date="2020-05" db="EMBL/GenBank/DDBJ databases">
        <title>Large-scale comparative analyses of tick genomes elucidate their genetic diversity and vector capacities.</title>
        <authorList>
            <person name="Jia N."/>
            <person name="Wang J."/>
            <person name="Shi W."/>
            <person name="Du L."/>
            <person name="Sun Y."/>
            <person name="Zhan W."/>
            <person name="Jiang J."/>
            <person name="Wang Q."/>
            <person name="Zhang B."/>
            <person name="Ji P."/>
            <person name="Sakyi L.B."/>
            <person name="Cui X."/>
            <person name="Yuan T."/>
            <person name="Jiang B."/>
            <person name="Yang W."/>
            <person name="Lam T.T.-Y."/>
            <person name="Chang Q."/>
            <person name="Ding S."/>
            <person name="Wang X."/>
            <person name="Zhu J."/>
            <person name="Ruan X."/>
            <person name="Zhao L."/>
            <person name="Wei J."/>
            <person name="Que T."/>
            <person name="Du C."/>
            <person name="Cheng J."/>
            <person name="Dai P."/>
            <person name="Han X."/>
            <person name="Huang E."/>
            <person name="Gao Y."/>
            <person name="Liu J."/>
            <person name="Shao H."/>
            <person name="Ye R."/>
            <person name="Li L."/>
            <person name="Wei W."/>
            <person name="Wang X."/>
            <person name="Wang C."/>
            <person name="Yang T."/>
            <person name="Huo Q."/>
            <person name="Li W."/>
            <person name="Guo W."/>
            <person name="Chen H."/>
            <person name="Zhou L."/>
            <person name="Ni X."/>
            <person name="Tian J."/>
            <person name="Zhou Y."/>
            <person name="Sheng Y."/>
            <person name="Liu T."/>
            <person name="Pan Y."/>
            <person name="Xia L."/>
            <person name="Li J."/>
            <person name="Zhao F."/>
            <person name="Cao W."/>
        </authorList>
    </citation>
    <scope>NUCLEOTIDE SEQUENCE</scope>
    <source>
        <strain evidence="1">Dsil-2018</strain>
    </source>
</reference>
<name>A0ACB8DPT9_DERSI</name>
<protein>
    <submittedName>
        <fullName evidence="1">Uncharacterized protein</fullName>
    </submittedName>
</protein>
<evidence type="ECO:0000313" key="1">
    <source>
        <dbReference type="EMBL" id="KAH7974363.1"/>
    </source>
</evidence>
<gene>
    <name evidence="1" type="ORF">HPB49_014517</name>
</gene>
<accession>A0ACB8DPT9</accession>
<evidence type="ECO:0000313" key="2">
    <source>
        <dbReference type="Proteomes" id="UP000821865"/>
    </source>
</evidence>
<dbReference type="Proteomes" id="UP000821865">
    <property type="component" value="Chromosome 10"/>
</dbReference>
<keyword evidence="2" id="KW-1185">Reference proteome</keyword>